<comment type="caution">
    <text evidence="2">The sequence shown here is derived from an EMBL/GenBank/DDBJ whole genome shotgun (WGS) entry which is preliminary data.</text>
</comment>
<reference evidence="2 3" key="1">
    <citation type="submission" date="2016-01" db="EMBL/GenBank/DDBJ databases">
        <title>The new phylogeny of the genus Mycobacterium.</title>
        <authorList>
            <person name="Tarcisio F."/>
            <person name="Conor M."/>
            <person name="Antonella G."/>
            <person name="Elisabetta G."/>
            <person name="Giulia F.S."/>
            <person name="Sara T."/>
            <person name="Anna F."/>
            <person name="Clotilde B."/>
            <person name="Roberto B."/>
            <person name="Veronica D.S."/>
            <person name="Fabio R."/>
            <person name="Monica P."/>
            <person name="Olivier J."/>
            <person name="Enrico T."/>
            <person name="Nicola S."/>
        </authorList>
    </citation>
    <scope>NUCLEOTIDE SEQUENCE [LARGE SCALE GENOMIC DNA]</scope>
    <source>
        <strain evidence="2 3">DSM 44243</strain>
    </source>
</reference>
<dbReference type="EMBL" id="LQOM01000025">
    <property type="protein sequence ID" value="ORV14091.1"/>
    <property type="molecule type" value="Genomic_DNA"/>
</dbReference>
<proteinExistence type="predicted"/>
<evidence type="ECO:0000256" key="1">
    <source>
        <dbReference type="SAM" id="Phobius"/>
    </source>
</evidence>
<evidence type="ECO:0000313" key="3">
    <source>
        <dbReference type="Proteomes" id="UP000193907"/>
    </source>
</evidence>
<keyword evidence="3" id="KW-1185">Reference proteome</keyword>
<keyword evidence="1" id="KW-0472">Membrane</keyword>
<organism evidence="2 3">
    <name type="scientific">Mycobacterium celatum</name>
    <dbReference type="NCBI Taxonomy" id="28045"/>
    <lineage>
        <taxon>Bacteria</taxon>
        <taxon>Bacillati</taxon>
        <taxon>Actinomycetota</taxon>
        <taxon>Actinomycetes</taxon>
        <taxon>Mycobacteriales</taxon>
        <taxon>Mycobacteriaceae</taxon>
        <taxon>Mycobacterium</taxon>
    </lineage>
</organism>
<feature type="transmembrane region" description="Helical" evidence="1">
    <location>
        <begin position="44"/>
        <end position="61"/>
    </location>
</feature>
<keyword evidence="1" id="KW-1133">Transmembrane helix</keyword>
<dbReference type="Proteomes" id="UP000193907">
    <property type="component" value="Unassembled WGS sequence"/>
</dbReference>
<sequence>MRRLAGLTWAASPSGQQLLAYNQLGFRRSWSVAMNLCVTTIGNLVGGTIFVAVPFQLVAWLQQRAR</sequence>
<gene>
    <name evidence="2" type="ORF">AWB95_11040</name>
</gene>
<protein>
    <submittedName>
        <fullName evidence="2">Uncharacterized protein</fullName>
    </submittedName>
</protein>
<evidence type="ECO:0000313" key="2">
    <source>
        <dbReference type="EMBL" id="ORV14091.1"/>
    </source>
</evidence>
<dbReference type="AlphaFoldDB" id="A0A1X1RRS9"/>
<name>A0A1X1RRS9_MYCCE</name>
<keyword evidence="1" id="KW-0812">Transmembrane</keyword>
<accession>A0A1X1RRS9</accession>